<sequence>MTRCGKRKIMRVPTPASDPDAENRRRPAKVHGNFPTWDQFFDNIFFREKVQFSEKCGWISILTGPVISPHFPQSVDGKFMADNHVVGGDHVMLASQLGRTVSVTYQGLQS</sequence>
<protein>
    <submittedName>
        <fullName evidence="2">Uncharacterized protein</fullName>
    </submittedName>
</protein>
<dbReference type="OrthoDB" id="10519525at2759"/>
<organism evidence="2 3">
    <name type="scientific">Trichonephila inaurata madagascariensis</name>
    <dbReference type="NCBI Taxonomy" id="2747483"/>
    <lineage>
        <taxon>Eukaryota</taxon>
        <taxon>Metazoa</taxon>
        <taxon>Ecdysozoa</taxon>
        <taxon>Arthropoda</taxon>
        <taxon>Chelicerata</taxon>
        <taxon>Arachnida</taxon>
        <taxon>Araneae</taxon>
        <taxon>Araneomorphae</taxon>
        <taxon>Entelegynae</taxon>
        <taxon>Araneoidea</taxon>
        <taxon>Nephilidae</taxon>
        <taxon>Trichonephila</taxon>
        <taxon>Trichonephila inaurata</taxon>
    </lineage>
</organism>
<evidence type="ECO:0000256" key="1">
    <source>
        <dbReference type="SAM" id="MobiDB-lite"/>
    </source>
</evidence>
<name>A0A8X6XPA8_9ARAC</name>
<dbReference type="EMBL" id="BMAV01011681">
    <property type="protein sequence ID" value="GFY57698.1"/>
    <property type="molecule type" value="Genomic_DNA"/>
</dbReference>
<proteinExistence type="predicted"/>
<feature type="region of interest" description="Disordered" evidence="1">
    <location>
        <begin position="1"/>
        <end position="29"/>
    </location>
</feature>
<comment type="caution">
    <text evidence="2">The sequence shown here is derived from an EMBL/GenBank/DDBJ whole genome shotgun (WGS) entry which is preliminary data.</text>
</comment>
<feature type="compositionally biased region" description="Basic residues" evidence="1">
    <location>
        <begin position="1"/>
        <end position="10"/>
    </location>
</feature>
<keyword evidence="3" id="KW-1185">Reference proteome</keyword>
<evidence type="ECO:0000313" key="3">
    <source>
        <dbReference type="Proteomes" id="UP000886998"/>
    </source>
</evidence>
<dbReference type="AlphaFoldDB" id="A0A8X6XPA8"/>
<accession>A0A8X6XPA8</accession>
<dbReference type="Proteomes" id="UP000886998">
    <property type="component" value="Unassembled WGS sequence"/>
</dbReference>
<gene>
    <name evidence="2" type="ORF">TNIN_463701</name>
</gene>
<evidence type="ECO:0000313" key="2">
    <source>
        <dbReference type="EMBL" id="GFY57698.1"/>
    </source>
</evidence>
<reference evidence="2" key="1">
    <citation type="submission" date="2020-08" db="EMBL/GenBank/DDBJ databases">
        <title>Multicomponent nature underlies the extraordinary mechanical properties of spider dragline silk.</title>
        <authorList>
            <person name="Kono N."/>
            <person name="Nakamura H."/>
            <person name="Mori M."/>
            <person name="Yoshida Y."/>
            <person name="Ohtoshi R."/>
            <person name="Malay A.D."/>
            <person name="Moran D.A.P."/>
            <person name="Tomita M."/>
            <person name="Numata K."/>
            <person name="Arakawa K."/>
        </authorList>
    </citation>
    <scope>NUCLEOTIDE SEQUENCE</scope>
</reference>